<dbReference type="RefSeq" id="WP_213498528.1">
    <property type="nucleotide sequence ID" value="NZ_CP074694.1"/>
</dbReference>
<evidence type="ECO:0000313" key="1">
    <source>
        <dbReference type="EMBL" id="QVL33616.1"/>
    </source>
</evidence>
<dbReference type="EMBL" id="CP074694">
    <property type="protein sequence ID" value="QVL33616.1"/>
    <property type="molecule type" value="Genomic_DNA"/>
</dbReference>
<dbReference type="PIRSF" id="PIRSF019435">
    <property type="entry name" value="UCP019435"/>
    <property type="match status" value="1"/>
</dbReference>
<dbReference type="InterPro" id="IPR008508">
    <property type="entry name" value="Bax1"/>
</dbReference>
<gene>
    <name evidence="1" type="ORF">KIH39_06805</name>
</gene>
<dbReference type="AlphaFoldDB" id="A0A8E6B8C1"/>
<name>A0A8E6B8C1_9BACT</name>
<dbReference type="PANTHER" id="PTHR39640:SF1">
    <property type="entry name" value="DUF790 FAMILY PROTEIN"/>
    <property type="match status" value="1"/>
</dbReference>
<dbReference type="KEGG" id="tsph:KIH39_06805"/>
<keyword evidence="2" id="KW-1185">Reference proteome</keyword>
<reference evidence="1" key="1">
    <citation type="submission" date="2021-05" db="EMBL/GenBank/DDBJ databases">
        <title>Complete genome sequence of the cellulolytic planctomycete Telmatocola sphagniphila SP2T and characterization of the first cellulase from planctomycetes.</title>
        <authorList>
            <person name="Rakitin A.L."/>
            <person name="Beletsky A.V."/>
            <person name="Naumoff D.G."/>
            <person name="Kulichevskaya I.S."/>
            <person name="Mardanov A.V."/>
            <person name="Ravin N.V."/>
            <person name="Dedysh S.N."/>
        </authorList>
    </citation>
    <scope>NUCLEOTIDE SEQUENCE</scope>
    <source>
        <strain evidence="1">SP2T</strain>
    </source>
</reference>
<evidence type="ECO:0000313" key="2">
    <source>
        <dbReference type="Proteomes" id="UP000676194"/>
    </source>
</evidence>
<protein>
    <submittedName>
        <fullName evidence="1">DUF790 family protein</fullName>
    </submittedName>
</protein>
<dbReference type="Pfam" id="PF05626">
    <property type="entry name" value="DUF790"/>
    <property type="match status" value="1"/>
</dbReference>
<proteinExistence type="predicted"/>
<accession>A0A8E6B8C1</accession>
<sequence length="412" mass="47359">MLSGNLIRVTHRKEGIHPKFLKTDDPILLELAERLLEIFRLSGQSRLAEIEESLEEIETEGPLQLIQRGLAKVLMDRSEFDTNSTLSPETIREQAFKLSQQFMKQTDWSAHPARHRDPILRQLAEQHGVPVNVIETTLYADLKSEQRLIRFDDLSAERLLHRYNVALVQALLCRCVRLECWLRKLPATRSRQLARAAKFHRLIAVWQQPTKDHFHLALDGPLSLFSQTQKYGLQLSNFFPHILHCEQWEMTAHLLWGPEKMPKVLALNNKQGLISHVPDFGSYRPAELEVFERSFLKHAANWKLIVEPLPIALKTDLWFPDYILEHLPTAQKVPLEILGFWRKIDLEKLILKIQESFAGQFLIVVSEDRLIDESLSELGSQSIVTFKKTATADGVTQAACRLLGLPAKTKTD</sequence>
<dbReference type="Proteomes" id="UP000676194">
    <property type="component" value="Chromosome"/>
</dbReference>
<organism evidence="1 2">
    <name type="scientific">Telmatocola sphagniphila</name>
    <dbReference type="NCBI Taxonomy" id="1123043"/>
    <lineage>
        <taxon>Bacteria</taxon>
        <taxon>Pseudomonadati</taxon>
        <taxon>Planctomycetota</taxon>
        <taxon>Planctomycetia</taxon>
        <taxon>Gemmatales</taxon>
        <taxon>Gemmataceae</taxon>
    </lineage>
</organism>
<dbReference type="PANTHER" id="PTHR39640">
    <property type="entry name" value="VNG6129C"/>
    <property type="match status" value="1"/>
</dbReference>